<dbReference type="EMBL" id="LAZR01000058">
    <property type="protein sequence ID" value="KKN97401.1"/>
    <property type="molecule type" value="Genomic_DNA"/>
</dbReference>
<evidence type="ECO:0000256" key="6">
    <source>
        <dbReference type="SAM" id="MobiDB-lite"/>
    </source>
</evidence>
<dbReference type="Gene3D" id="3.40.50.150">
    <property type="entry name" value="Vaccinia Virus protein VP39"/>
    <property type="match status" value="1"/>
</dbReference>
<keyword evidence="2" id="KW-0489">Methyltransferase</keyword>
<feature type="domain" description="DUF7884" evidence="7">
    <location>
        <begin position="6"/>
        <end position="91"/>
    </location>
</feature>
<comment type="similarity">
    <text evidence="1">Belongs to the CFA/CMAS family.</text>
</comment>
<sequence length="428" mass="48934">MTNRVLSTYLSHLFRFGNLTVTDPDGRSSRWGDGTGKPLHIRFNSKSAEWGVAINPGLKFGEAYMNGGVDMVEGSIFDLLSLVFRNGGSDAANEPWMQAIARMRLLYRRYIQNNTPQRARANVHHHYDLSSQLYDLFLDTDRQYSCAYFETPTASLEQAQLAKKRHIAAKLFFDRPDLRTLDVGCGWGGLGLYLAQHLDAKVTGVTLSDEQLAIAQRRAADSGLTGHADFRLEDYRDTQGPFDRIVSVGMFEHVGLDFYEDYFGQCARLLDDDGVMLLHTIGRIEEPANTNAFIGKYIFPGGYLPSLSQVTKATERCGLIVTDVEVLRLHYADTLRHWRERFEARREEAKAIYDERFCRMWEFYLAVSETAFRWQDLVVFQVQLTKKLDTLPITRDYIYETETRLRQKEQAAERAGRSESWGGRNAAE</sequence>
<dbReference type="Pfam" id="PF25371">
    <property type="entry name" value="DUF7884"/>
    <property type="match status" value="1"/>
</dbReference>
<dbReference type="InterPro" id="IPR003333">
    <property type="entry name" value="CMAS"/>
</dbReference>
<dbReference type="PANTHER" id="PTHR43667:SF1">
    <property type="entry name" value="CYCLOPROPANE-FATTY-ACYL-PHOSPHOLIPID SYNTHASE"/>
    <property type="match status" value="1"/>
</dbReference>
<dbReference type="GO" id="GO:0032259">
    <property type="term" value="P:methylation"/>
    <property type="evidence" value="ECO:0007669"/>
    <property type="project" value="UniProtKB-KW"/>
</dbReference>
<dbReference type="CDD" id="cd02440">
    <property type="entry name" value="AdoMet_MTases"/>
    <property type="match status" value="1"/>
</dbReference>
<protein>
    <recommendedName>
        <fullName evidence="7">DUF7884 domain-containing protein</fullName>
    </recommendedName>
</protein>
<keyword evidence="3" id="KW-0808">Transferase</keyword>
<reference evidence="8" key="1">
    <citation type="journal article" date="2015" name="Nature">
        <title>Complex archaea that bridge the gap between prokaryotes and eukaryotes.</title>
        <authorList>
            <person name="Spang A."/>
            <person name="Saw J.H."/>
            <person name="Jorgensen S.L."/>
            <person name="Zaremba-Niedzwiedzka K."/>
            <person name="Martijn J."/>
            <person name="Lind A.E."/>
            <person name="van Eijk R."/>
            <person name="Schleper C."/>
            <person name="Guy L."/>
            <person name="Ettema T.J."/>
        </authorList>
    </citation>
    <scope>NUCLEOTIDE SEQUENCE</scope>
</reference>
<evidence type="ECO:0000256" key="4">
    <source>
        <dbReference type="ARBA" id="ARBA00022691"/>
    </source>
</evidence>
<evidence type="ECO:0000259" key="7">
    <source>
        <dbReference type="Pfam" id="PF25371"/>
    </source>
</evidence>
<dbReference type="Pfam" id="PF02353">
    <property type="entry name" value="CMAS"/>
    <property type="match status" value="1"/>
</dbReference>
<dbReference type="GO" id="GO:0008610">
    <property type="term" value="P:lipid biosynthetic process"/>
    <property type="evidence" value="ECO:0007669"/>
    <property type="project" value="InterPro"/>
</dbReference>
<dbReference type="GO" id="GO:0008168">
    <property type="term" value="F:methyltransferase activity"/>
    <property type="evidence" value="ECO:0007669"/>
    <property type="project" value="UniProtKB-KW"/>
</dbReference>
<evidence type="ECO:0000256" key="3">
    <source>
        <dbReference type="ARBA" id="ARBA00022679"/>
    </source>
</evidence>
<dbReference type="InterPro" id="IPR029063">
    <property type="entry name" value="SAM-dependent_MTases_sf"/>
</dbReference>
<keyword evidence="5" id="KW-0443">Lipid metabolism</keyword>
<dbReference type="SUPFAM" id="SSF53335">
    <property type="entry name" value="S-adenosyl-L-methionine-dependent methyltransferases"/>
    <property type="match status" value="1"/>
</dbReference>
<feature type="region of interest" description="Disordered" evidence="6">
    <location>
        <begin position="409"/>
        <end position="428"/>
    </location>
</feature>
<proteinExistence type="inferred from homology"/>
<dbReference type="PIRSF" id="PIRSF003085">
    <property type="entry name" value="CMAS"/>
    <property type="match status" value="1"/>
</dbReference>
<gene>
    <name evidence="8" type="ORF">LCGC14_0158200</name>
</gene>
<keyword evidence="4" id="KW-0949">S-adenosyl-L-methionine</keyword>
<dbReference type="AlphaFoldDB" id="A0A0F9XEG3"/>
<accession>A0A0F9XEG3</accession>
<dbReference type="PANTHER" id="PTHR43667">
    <property type="entry name" value="CYCLOPROPANE-FATTY-ACYL-PHOSPHOLIPID SYNTHASE"/>
    <property type="match status" value="1"/>
</dbReference>
<evidence type="ECO:0000256" key="5">
    <source>
        <dbReference type="ARBA" id="ARBA00023098"/>
    </source>
</evidence>
<evidence type="ECO:0000256" key="2">
    <source>
        <dbReference type="ARBA" id="ARBA00022603"/>
    </source>
</evidence>
<dbReference type="InterPro" id="IPR057206">
    <property type="entry name" value="DUF7884"/>
</dbReference>
<evidence type="ECO:0000313" key="8">
    <source>
        <dbReference type="EMBL" id="KKN97401.1"/>
    </source>
</evidence>
<comment type="caution">
    <text evidence="8">The sequence shown here is derived from an EMBL/GenBank/DDBJ whole genome shotgun (WGS) entry which is preliminary data.</text>
</comment>
<name>A0A0F9XEG3_9ZZZZ</name>
<evidence type="ECO:0000256" key="1">
    <source>
        <dbReference type="ARBA" id="ARBA00010815"/>
    </source>
</evidence>
<dbReference type="InterPro" id="IPR050723">
    <property type="entry name" value="CFA/CMAS"/>
</dbReference>
<organism evidence="8">
    <name type="scientific">marine sediment metagenome</name>
    <dbReference type="NCBI Taxonomy" id="412755"/>
    <lineage>
        <taxon>unclassified sequences</taxon>
        <taxon>metagenomes</taxon>
        <taxon>ecological metagenomes</taxon>
    </lineage>
</organism>